<dbReference type="RefSeq" id="WP_103311756.1">
    <property type="nucleotide sequence ID" value="NZ_PPPD01000001.1"/>
</dbReference>
<sequence length="368" mass="40182">MPVAVPPEQHLDLTRRRGYLFGCLGAAVAYGVLSIDGWAAGDWRPLVGMAVCSLLILTVLDRRITLQRLDGLLGLASDFGALFMLWSVFHNAGPFSAQTMLMFSIFLVVWFGVRAFRAAVIRAALLCAGILLIGLLRQPPEPIPVLYFVFLAFLVGQMTFAGRQIRQEASARAHYADLALTDPLTGLLNRRALYETLQAHYTRQASASRPAPDGGGKGWRAPGRRETRPGKTGGGETGLGVLLLDLDHFKTINDSYGHDIGDRVLQHVAGVLEGCAAPGDQVARWGGEEFLILVSTSERSALEQRCHRILAALRTIHSGLPPVTLSIGMAHASEAPDVDSLLRLADRRLYRAKRDGRDRMNKDTLLNL</sequence>
<evidence type="ECO:0000313" key="4">
    <source>
        <dbReference type="EMBL" id="PNY81313.1"/>
    </source>
</evidence>
<accession>A0A2K3UXP6</accession>
<dbReference type="GO" id="GO:0005886">
    <property type="term" value="C:plasma membrane"/>
    <property type="evidence" value="ECO:0007669"/>
    <property type="project" value="TreeGrafter"/>
</dbReference>
<proteinExistence type="predicted"/>
<keyword evidence="2" id="KW-1133">Transmembrane helix</keyword>
<dbReference type="GO" id="GO:0052621">
    <property type="term" value="F:diguanylate cyclase activity"/>
    <property type="evidence" value="ECO:0007669"/>
    <property type="project" value="TreeGrafter"/>
</dbReference>
<gene>
    <name evidence="4" type="ORF">CVO96_07870</name>
</gene>
<dbReference type="Pfam" id="PF00990">
    <property type="entry name" value="GGDEF"/>
    <property type="match status" value="1"/>
</dbReference>
<evidence type="ECO:0000256" key="2">
    <source>
        <dbReference type="SAM" id="Phobius"/>
    </source>
</evidence>
<dbReference type="CDD" id="cd01949">
    <property type="entry name" value="GGDEF"/>
    <property type="match status" value="1"/>
</dbReference>
<dbReference type="OrthoDB" id="62758at2"/>
<dbReference type="InterPro" id="IPR043128">
    <property type="entry name" value="Rev_trsase/Diguanyl_cyclase"/>
</dbReference>
<dbReference type="PROSITE" id="PS50887">
    <property type="entry name" value="GGDEF"/>
    <property type="match status" value="1"/>
</dbReference>
<feature type="region of interest" description="Disordered" evidence="1">
    <location>
        <begin position="204"/>
        <end position="235"/>
    </location>
</feature>
<dbReference type="InterPro" id="IPR050469">
    <property type="entry name" value="Diguanylate_Cyclase"/>
</dbReference>
<name>A0A2K3UXP6_9DEIO</name>
<dbReference type="Proteomes" id="UP000236379">
    <property type="component" value="Unassembled WGS sequence"/>
</dbReference>
<dbReference type="EMBL" id="PPPD01000001">
    <property type="protein sequence ID" value="PNY81313.1"/>
    <property type="molecule type" value="Genomic_DNA"/>
</dbReference>
<dbReference type="AlphaFoldDB" id="A0A2K3UXP6"/>
<protein>
    <recommendedName>
        <fullName evidence="3">GGDEF domain-containing protein</fullName>
    </recommendedName>
</protein>
<feature type="transmembrane region" description="Helical" evidence="2">
    <location>
        <begin position="18"/>
        <end position="37"/>
    </location>
</feature>
<feature type="transmembrane region" description="Helical" evidence="2">
    <location>
        <begin position="120"/>
        <end position="137"/>
    </location>
</feature>
<reference evidence="4 5" key="1">
    <citation type="submission" date="2018-01" db="EMBL/GenBank/DDBJ databases">
        <title>Deinococcus koreensis sp. nov., a radiation-resistant bacterium isolated from river water.</title>
        <authorList>
            <person name="Choi A."/>
        </authorList>
    </citation>
    <scope>NUCLEOTIDE SEQUENCE [LARGE SCALE GENOMIC DNA]</scope>
    <source>
        <strain evidence="4 5">SJW1-2</strain>
    </source>
</reference>
<dbReference type="PANTHER" id="PTHR45138">
    <property type="entry name" value="REGULATORY COMPONENTS OF SENSORY TRANSDUCTION SYSTEM"/>
    <property type="match status" value="1"/>
</dbReference>
<dbReference type="SMART" id="SM00267">
    <property type="entry name" value="GGDEF"/>
    <property type="match status" value="1"/>
</dbReference>
<dbReference type="SUPFAM" id="SSF55073">
    <property type="entry name" value="Nucleotide cyclase"/>
    <property type="match status" value="1"/>
</dbReference>
<comment type="caution">
    <text evidence="4">The sequence shown here is derived from an EMBL/GenBank/DDBJ whole genome shotgun (WGS) entry which is preliminary data.</text>
</comment>
<feature type="transmembrane region" description="Helical" evidence="2">
    <location>
        <begin position="72"/>
        <end position="89"/>
    </location>
</feature>
<dbReference type="InterPro" id="IPR029787">
    <property type="entry name" value="Nucleotide_cyclase"/>
</dbReference>
<dbReference type="GO" id="GO:1902201">
    <property type="term" value="P:negative regulation of bacterial-type flagellum-dependent cell motility"/>
    <property type="evidence" value="ECO:0007669"/>
    <property type="project" value="TreeGrafter"/>
</dbReference>
<feature type="transmembrane region" description="Helical" evidence="2">
    <location>
        <begin position="95"/>
        <end position="113"/>
    </location>
</feature>
<feature type="transmembrane region" description="Helical" evidence="2">
    <location>
        <begin position="143"/>
        <end position="162"/>
    </location>
</feature>
<dbReference type="GO" id="GO:0043709">
    <property type="term" value="P:cell adhesion involved in single-species biofilm formation"/>
    <property type="evidence" value="ECO:0007669"/>
    <property type="project" value="TreeGrafter"/>
</dbReference>
<keyword evidence="2" id="KW-0812">Transmembrane</keyword>
<keyword evidence="5" id="KW-1185">Reference proteome</keyword>
<organism evidence="4 5">
    <name type="scientific">Deinococcus koreensis</name>
    <dbReference type="NCBI Taxonomy" id="2054903"/>
    <lineage>
        <taxon>Bacteria</taxon>
        <taxon>Thermotogati</taxon>
        <taxon>Deinococcota</taxon>
        <taxon>Deinococci</taxon>
        <taxon>Deinococcales</taxon>
        <taxon>Deinococcaceae</taxon>
        <taxon>Deinococcus</taxon>
    </lineage>
</organism>
<dbReference type="InterPro" id="IPR000160">
    <property type="entry name" value="GGDEF_dom"/>
</dbReference>
<keyword evidence="2" id="KW-0472">Membrane</keyword>
<evidence type="ECO:0000313" key="5">
    <source>
        <dbReference type="Proteomes" id="UP000236379"/>
    </source>
</evidence>
<evidence type="ECO:0000256" key="1">
    <source>
        <dbReference type="SAM" id="MobiDB-lite"/>
    </source>
</evidence>
<dbReference type="Gene3D" id="3.30.70.270">
    <property type="match status" value="1"/>
</dbReference>
<dbReference type="PANTHER" id="PTHR45138:SF9">
    <property type="entry name" value="DIGUANYLATE CYCLASE DGCM-RELATED"/>
    <property type="match status" value="1"/>
</dbReference>
<feature type="domain" description="GGDEF" evidence="3">
    <location>
        <begin position="237"/>
        <end position="365"/>
    </location>
</feature>
<dbReference type="NCBIfam" id="TIGR00254">
    <property type="entry name" value="GGDEF"/>
    <property type="match status" value="1"/>
</dbReference>
<feature type="transmembrane region" description="Helical" evidence="2">
    <location>
        <begin position="43"/>
        <end position="60"/>
    </location>
</feature>
<evidence type="ECO:0000259" key="3">
    <source>
        <dbReference type="PROSITE" id="PS50887"/>
    </source>
</evidence>